<evidence type="ECO:0000313" key="3">
    <source>
        <dbReference type="Proteomes" id="UP000265703"/>
    </source>
</evidence>
<comment type="caution">
    <text evidence="2">The sequence shown here is derived from an EMBL/GenBank/DDBJ whole genome shotgun (WGS) entry which is preliminary data.</text>
</comment>
<accession>A0A397T7V9</accession>
<keyword evidence="1" id="KW-0175">Coiled coil</keyword>
<evidence type="ECO:0008006" key="4">
    <source>
        <dbReference type="Google" id="ProtNLM"/>
    </source>
</evidence>
<keyword evidence="3" id="KW-1185">Reference proteome</keyword>
<dbReference type="OrthoDB" id="2446689at2759"/>
<dbReference type="AlphaFoldDB" id="A0A397T7V9"/>
<evidence type="ECO:0000256" key="1">
    <source>
        <dbReference type="SAM" id="Coils"/>
    </source>
</evidence>
<gene>
    <name evidence="2" type="ORF">C1645_822504</name>
</gene>
<dbReference type="EMBL" id="QKYT01000162">
    <property type="protein sequence ID" value="RIA91114.1"/>
    <property type="molecule type" value="Genomic_DNA"/>
</dbReference>
<proteinExistence type="predicted"/>
<protein>
    <recommendedName>
        <fullName evidence="4">Cell division protein ZapB</fullName>
    </recommendedName>
</protein>
<evidence type="ECO:0000313" key="2">
    <source>
        <dbReference type="EMBL" id="RIA91114.1"/>
    </source>
</evidence>
<reference evidence="2 3" key="1">
    <citation type="submission" date="2018-06" db="EMBL/GenBank/DDBJ databases">
        <title>Comparative genomics reveals the genomic features of Rhizophagus irregularis, R. cerebriforme, R. diaphanum and Gigaspora rosea, and their symbiotic lifestyle signature.</title>
        <authorList>
            <person name="Morin E."/>
            <person name="San Clemente H."/>
            <person name="Chen E.C.H."/>
            <person name="De La Providencia I."/>
            <person name="Hainaut M."/>
            <person name="Kuo A."/>
            <person name="Kohler A."/>
            <person name="Murat C."/>
            <person name="Tang N."/>
            <person name="Roy S."/>
            <person name="Loubradou J."/>
            <person name="Henrissat B."/>
            <person name="Grigoriev I.V."/>
            <person name="Corradi N."/>
            <person name="Roux C."/>
            <person name="Martin F.M."/>
        </authorList>
    </citation>
    <scope>NUCLEOTIDE SEQUENCE [LARGE SCALE GENOMIC DNA]</scope>
    <source>
        <strain evidence="2 3">DAOM 227022</strain>
    </source>
</reference>
<organism evidence="2 3">
    <name type="scientific">Glomus cerebriforme</name>
    <dbReference type="NCBI Taxonomy" id="658196"/>
    <lineage>
        <taxon>Eukaryota</taxon>
        <taxon>Fungi</taxon>
        <taxon>Fungi incertae sedis</taxon>
        <taxon>Mucoromycota</taxon>
        <taxon>Glomeromycotina</taxon>
        <taxon>Glomeromycetes</taxon>
        <taxon>Glomerales</taxon>
        <taxon>Glomeraceae</taxon>
        <taxon>Glomus</taxon>
    </lineage>
</organism>
<dbReference type="Proteomes" id="UP000265703">
    <property type="component" value="Unassembled WGS sequence"/>
</dbReference>
<sequence>MSNTQIIDSLRELNVKLLAEIAELRKENAEVEAKKLEKNSAITTKFESENSRLKAEIAKLKYSIIR</sequence>
<feature type="coiled-coil region" evidence="1">
    <location>
        <begin position="7"/>
        <end position="41"/>
    </location>
</feature>
<name>A0A397T7V9_9GLOM</name>